<feature type="binding site" evidence="13">
    <location>
        <position position="132"/>
    </location>
    <ligand>
        <name>Ca(2+)</name>
        <dbReference type="ChEBI" id="CHEBI:29108"/>
    </ligand>
</feature>
<dbReference type="Proteomes" id="UP000190044">
    <property type="component" value="Unassembled WGS sequence"/>
</dbReference>
<dbReference type="SUPFAM" id="SSF56529">
    <property type="entry name" value="FAH"/>
    <property type="match status" value="1"/>
</dbReference>
<feature type="domain" description="Fumarylacetoacetase-like C-terminal" evidence="14">
    <location>
        <begin position="158"/>
        <end position="408"/>
    </location>
</feature>
<dbReference type="GO" id="GO:0006572">
    <property type="term" value="P:L-tyrosine catabolic process"/>
    <property type="evidence" value="ECO:0007669"/>
    <property type="project" value="UniProtKB-KW"/>
</dbReference>
<evidence type="ECO:0000256" key="8">
    <source>
        <dbReference type="ARBA" id="ARBA00022842"/>
    </source>
</evidence>
<keyword evidence="10" id="KW-0585">Phenylalanine catabolism</keyword>
<evidence type="ECO:0000256" key="12">
    <source>
        <dbReference type="PIRSR" id="PIRSR605959-2"/>
    </source>
</evidence>
<reference evidence="17" key="1">
    <citation type="submission" date="2017-02" db="EMBL/GenBank/DDBJ databases">
        <authorList>
            <person name="Varghese N."/>
            <person name="Submissions S."/>
        </authorList>
    </citation>
    <scope>NUCLEOTIDE SEQUENCE [LARGE SCALE GENOMIC DNA]</scope>
    <source>
        <strain evidence="17">R11H</strain>
    </source>
</reference>
<dbReference type="PANTHER" id="PTHR43069">
    <property type="entry name" value="FUMARYLACETOACETASE"/>
    <property type="match status" value="1"/>
</dbReference>
<dbReference type="PANTHER" id="PTHR43069:SF2">
    <property type="entry name" value="FUMARYLACETOACETASE"/>
    <property type="match status" value="1"/>
</dbReference>
<feature type="binding site" evidence="13">
    <location>
        <position position="262"/>
    </location>
    <ligand>
        <name>Mg(2+)</name>
        <dbReference type="ChEBI" id="CHEBI:18420"/>
    </ligand>
</feature>
<evidence type="ECO:0000256" key="7">
    <source>
        <dbReference type="ARBA" id="ARBA00022837"/>
    </source>
</evidence>
<dbReference type="Gene3D" id="3.90.850.10">
    <property type="entry name" value="Fumarylacetoacetase-like, C-terminal domain"/>
    <property type="match status" value="1"/>
</dbReference>
<evidence type="ECO:0000256" key="10">
    <source>
        <dbReference type="ARBA" id="ARBA00023232"/>
    </source>
</evidence>
<dbReference type="EMBL" id="FUYP01000017">
    <property type="protein sequence ID" value="SKB76221.1"/>
    <property type="molecule type" value="Genomic_DNA"/>
</dbReference>
<evidence type="ECO:0000256" key="1">
    <source>
        <dbReference type="ARBA" id="ARBA00001913"/>
    </source>
</evidence>
<keyword evidence="9" id="KW-0828">Tyrosine catabolism</keyword>
<comment type="pathway">
    <text evidence="3">Amino-acid degradation; L-phenylalanine degradation; acetoacetate and fumarate from L-phenylalanine: step 6/6.</text>
</comment>
<dbReference type="InterPro" id="IPR036462">
    <property type="entry name" value="Fumarylacetoacetase_N_sf"/>
</dbReference>
<evidence type="ECO:0000313" key="16">
    <source>
        <dbReference type="EMBL" id="SKB76221.1"/>
    </source>
</evidence>
<keyword evidence="6 16" id="KW-0378">Hydrolase</keyword>
<evidence type="ECO:0000313" key="17">
    <source>
        <dbReference type="Proteomes" id="UP000190044"/>
    </source>
</evidence>
<feature type="binding site" evidence="13">
    <location>
        <position position="258"/>
    </location>
    <ligand>
        <name>Mg(2+)</name>
        <dbReference type="ChEBI" id="CHEBI:18420"/>
    </ligand>
</feature>
<dbReference type="GO" id="GO:0006559">
    <property type="term" value="P:L-phenylalanine catabolic process"/>
    <property type="evidence" value="ECO:0007669"/>
    <property type="project" value="UniProtKB-UniPathway"/>
</dbReference>
<dbReference type="Pfam" id="PF09298">
    <property type="entry name" value="FAA_hydrolase_N"/>
    <property type="match status" value="1"/>
</dbReference>
<sequence length="430" mass="46161">MPGPRIDRTHDQRLRCWVPGAMGHQDFPVQNLPMCSFIAAGRSRAGVLIGDFVLGLECLGATLGDDDADLRPVFAARNLDRFVALPSHRRARVRALISDYLTSDPGPTAKQALFASDEVKFTVPATVTDFSDFFAGIHHALTAGRFFRPEEPLLPNYKHVPIAYHGRSSSVVASGHPVRRPSGQVAAHGATAPEWRASRRLDFELELAFWISGGNPLGEPIPIAEAGDKLVGVGLLNDWSARDIQSWETKPLGPFLGKSFLTTVSPAIVTAEALAPFRAPQPARDAGDPAPLPYLFDPADQDAGAFDIQLEVALASQAMRERGEEPAVLTRSSGLDLYWTVAQMIAHHSSNGCNLRAGDVFGSGTVSGAAPDGHGSLLEHTGGGRSPIELPNGESRLFLEDGDEVILRGWCKRDGFARIGLGEARGIIFA</sequence>
<feature type="binding site" evidence="13">
    <location>
        <position position="206"/>
    </location>
    <ligand>
        <name>Ca(2+)</name>
        <dbReference type="ChEBI" id="CHEBI:29108"/>
    </ligand>
</feature>
<evidence type="ECO:0000256" key="4">
    <source>
        <dbReference type="ARBA" id="ARBA00012094"/>
    </source>
</evidence>
<dbReference type="InterPro" id="IPR015377">
    <property type="entry name" value="Fumarylacetoacetase_N"/>
</dbReference>
<evidence type="ECO:0000256" key="3">
    <source>
        <dbReference type="ARBA" id="ARBA00004782"/>
    </source>
</evidence>
<feature type="binding site" evidence="12">
    <location>
        <position position="134"/>
    </location>
    <ligand>
        <name>substrate</name>
    </ligand>
</feature>
<keyword evidence="8 13" id="KW-0460">Magnesium</keyword>
<feature type="binding site" evidence="13">
    <location>
        <position position="238"/>
    </location>
    <ligand>
        <name>Ca(2+)</name>
        <dbReference type="ChEBI" id="CHEBI:29108"/>
    </ligand>
</feature>
<dbReference type="InterPro" id="IPR011234">
    <property type="entry name" value="Fumarylacetoacetase-like_C"/>
</dbReference>
<evidence type="ECO:0000256" key="5">
    <source>
        <dbReference type="ARBA" id="ARBA00022723"/>
    </source>
</evidence>
<dbReference type="InterPro" id="IPR036663">
    <property type="entry name" value="Fumarylacetoacetase_C_sf"/>
</dbReference>
<feature type="binding site" evidence="13">
    <location>
        <position position="204"/>
    </location>
    <ligand>
        <name>Ca(2+)</name>
        <dbReference type="ChEBI" id="CHEBI:29108"/>
    </ligand>
</feature>
<dbReference type="SUPFAM" id="SSF63433">
    <property type="entry name" value="Fumarylacetoacetate hydrolase, FAH, N-terminal domain"/>
    <property type="match status" value="1"/>
</dbReference>
<feature type="binding site" evidence="12">
    <location>
        <position position="148"/>
    </location>
    <ligand>
        <name>substrate</name>
    </ligand>
</feature>
<keyword evidence="5 13" id="KW-0479">Metal-binding</keyword>
<keyword evidence="17" id="KW-1185">Reference proteome</keyword>
<name>A0A1T5DWZ5_9SPHN</name>
<feature type="domain" description="Fumarylacetoacetase N-terminal" evidence="15">
    <location>
        <begin position="30"/>
        <end position="124"/>
    </location>
</feature>
<feature type="active site" description="Proton acceptor" evidence="11">
    <location>
        <position position="139"/>
    </location>
</feature>
<organism evidence="16 17">
    <name type="scientific">Sphingopyxis flava</name>
    <dbReference type="NCBI Taxonomy" id="1507287"/>
    <lineage>
        <taxon>Bacteria</taxon>
        <taxon>Pseudomonadati</taxon>
        <taxon>Pseudomonadota</taxon>
        <taxon>Alphaproteobacteria</taxon>
        <taxon>Sphingomonadales</taxon>
        <taxon>Sphingomonadaceae</taxon>
        <taxon>Sphingopyxis</taxon>
    </lineage>
</organism>
<evidence type="ECO:0000256" key="9">
    <source>
        <dbReference type="ARBA" id="ARBA00022878"/>
    </source>
</evidence>
<proteinExistence type="predicted"/>
<evidence type="ECO:0000256" key="2">
    <source>
        <dbReference type="ARBA" id="ARBA00001946"/>
    </source>
</evidence>
<dbReference type="NCBIfam" id="TIGR01266">
    <property type="entry name" value="fum_ac_acetase"/>
    <property type="match status" value="1"/>
</dbReference>
<evidence type="ECO:0000259" key="15">
    <source>
        <dbReference type="Pfam" id="PF09298"/>
    </source>
</evidence>
<dbReference type="GO" id="GO:0046872">
    <property type="term" value="F:metal ion binding"/>
    <property type="evidence" value="ECO:0007669"/>
    <property type="project" value="UniProtKB-KW"/>
</dbReference>
<dbReference type="InterPro" id="IPR005959">
    <property type="entry name" value="Fumarylacetoacetase"/>
</dbReference>
<dbReference type="OrthoDB" id="3766879at2"/>
<dbReference type="AlphaFoldDB" id="A0A1T5DWZ5"/>
<feature type="binding site" evidence="12">
    <location>
        <position position="245"/>
    </location>
    <ligand>
        <name>substrate</name>
    </ligand>
</feature>
<dbReference type="GO" id="GO:1902000">
    <property type="term" value="P:homogentisate catabolic process"/>
    <property type="evidence" value="ECO:0007669"/>
    <property type="project" value="TreeGrafter"/>
</dbReference>
<dbReference type="GO" id="GO:0004334">
    <property type="term" value="F:fumarylacetoacetase activity"/>
    <property type="evidence" value="ECO:0007669"/>
    <property type="project" value="UniProtKB-EC"/>
</dbReference>
<dbReference type="Pfam" id="PF01557">
    <property type="entry name" value="FAA_hydrolase"/>
    <property type="match status" value="1"/>
</dbReference>
<dbReference type="EC" id="3.7.1.2" evidence="4"/>
<evidence type="ECO:0000259" key="14">
    <source>
        <dbReference type="Pfam" id="PF01557"/>
    </source>
</evidence>
<comment type="cofactor">
    <cofactor evidence="2 13">
        <name>Mg(2+)</name>
        <dbReference type="ChEBI" id="CHEBI:18420"/>
    </cofactor>
</comment>
<gene>
    <name evidence="16" type="ORF">SAMN06295937_101718</name>
</gene>
<keyword evidence="7 13" id="KW-0106">Calcium</keyword>
<evidence type="ECO:0000256" key="13">
    <source>
        <dbReference type="PIRSR" id="PIRSR605959-3"/>
    </source>
</evidence>
<feature type="binding site" evidence="12">
    <location>
        <position position="365"/>
    </location>
    <ligand>
        <name>substrate</name>
    </ligand>
</feature>
<dbReference type="UniPathway" id="UPA00139">
    <property type="reaction ID" value="UER00341"/>
</dbReference>
<comment type="cofactor">
    <cofactor evidence="1 13">
        <name>Ca(2+)</name>
        <dbReference type="ChEBI" id="CHEBI:29108"/>
    </cofactor>
</comment>
<protein>
    <recommendedName>
        <fullName evidence="4">fumarylacetoacetase</fullName>
        <ecNumber evidence="4">3.7.1.2</ecNumber>
    </recommendedName>
</protein>
<feature type="binding site" evidence="13">
    <location>
        <position position="238"/>
    </location>
    <ligand>
        <name>Mg(2+)</name>
        <dbReference type="ChEBI" id="CHEBI:18420"/>
    </ligand>
</feature>
<dbReference type="Gene3D" id="2.30.30.230">
    <property type="entry name" value="Fumarylacetoacetase, N-terminal domain"/>
    <property type="match status" value="1"/>
</dbReference>
<dbReference type="RefSeq" id="WP_079639297.1">
    <property type="nucleotide sequence ID" value="NZ_FUYP01000017.1"/>
</dbReference>
<evidence type="ECO:0000256" key="6">
    <source>
        <dbReference type="ARBA" id="ARBA00022801"/>
    </source>
</evidence>
<evidence type="ECO:0000256" key="11">
    <source>
        <dbReference type="PIRSR" id="PIRSR605959-1"/>
    </source>
</evidence>
<accession>A0A1T5DWZ5</accession>